<evidence type="ECO:0000256" key="5">
    <source>
        <dbReference type="HAMAP-Rule" id="MF_00902"/>
    </source>
</evidence>
<dbReference type="GO" id="GO:0065002">
    <property type="term" value="P:intracellular protein transmembrane transport"/>
    <property type="evidence" value="ECO:0007669"/>
    <property type="project" value="TreeGrafter"/>
</dbReference>
<dbReference type="GO" id="GO:0043953">
    <property type="term" value="P:protein transport by the Tat complex"/>
    <property type="evidence" value="ECO:0007669"/>
    <property type="project" value="UniProtKB-UniRule"/>
</dbReference>
<dbReference type="Proteomes" id="UP000191094">
    <property type="component" value="Unassembled WGS sequence"/>
</dbReference>
<dbReference type="HAMAP" id="MF_00902">
    <property type="entry name" value="TatC"/>
    <property type="match status" value="1"/>
</dbReference>
<dbReference type="PRINTS" id="PR01840">
    <property type="entry name" value="TATCFAMILY"/>
</dbReference>
<keyword evidence="5" id="KW-0811">Translocation</keyword>
<sequence>MPITEHLIELRGRLIKIFGGVLLIFLLLVGFARELYALFSSPLVALLPAGSSMIATDITTPFMTPIRLTLFLAVFLAMPMILYQIWAFVAPGLYKHEKKIAVPVLLSSVVLFYAGVAFAYYVVLTGVLRFFILFAPDNVLPMTDIDSYLSFAMKLFLVFGATFEIPVLTLLLVLAGVVSTKSLADKRRYIIVGCFAVSAVVTPPDGLSMLLLAIPMWWLFELGLVLANVLLTQKSSR</sequence>
<dbReference type="InterPro" id="IPR019820">
    <property type="entry name" value="Sec-indep_translocase_CS"/>
</dbReference>
<evidence type="ECO:0000256" key="2">
    <source>
        <dbReference type="ARBA" id="ARBA00022692"/>
    </source>
</evidence>
<keyword evidence="4 5" id="KW-0472">Membrane</keyword>
<proteinExistence type="inferred from homology"/>
<feature type="transmembrane region" description="Helical" evidence="5">
    <location>
        <begin position="68"/>
        <end position="89"/>
    </location>
</feature>
<accession>A0A1T0CDI1</accession>
<keyword evidence="2 5" id="KW-0812">Transmembrane</keyword>
<feature type="transmembrane region" description="Helical" evidence="5">
    <location>
        <begin position="210"/>
        <end position="231"/>
    </location>
</feature>
<comment type="function">
    <text evidence="5">Part of the twin-arginine translocation (Tat) system that transports large folded proteins containing a characteristic twin-arginine motif in their signal peptide across membranes. Together with TatB, TatC is part of a receptor directly interacting with Tat signal peptides.</text>
</comment>
<protein>
    <recommendedName>
        <fullName evidence="5">Sec-independent protein translocase protein TatC</fullName>
    </recommendedName>
</protein>
<gene>
    <name evidence="5" type="primary">tatC</name>
    <name evidence="6" type="ORF">B0682_06915</name>
</gene>
<evidence type="ECO:0000313" key="7">
    <source>
        <dbReference type="Proteomes" id="UP000191094"/>
    </source>
</evidence>
<dbReference type="STRING" id="90241.B0682_06915"/>
<keyword evidence="5" id="KW-0813">Transport</keyword>
<keyword evidence="3 5" id="KW-1133">Transmembrane helix</keyword>
<comment type="subcellular location">
    <subcellularLocation>
        <location evidence="5">Cell membrane</location>
        <topology evidence="5">Multi-pass membrane protein</topology>
    </subcellularLocation>
    <subcellularLocation>
        <location evidence="1">Membrane</location>
        <topology evidence="1">Multi-pass membrane protein</topology>
    </subcellularLocation>
</comment>
<feature type="transmembrane region" description="Helical" evidence="5">
    <location>
        <begin position="110"/>
        <end position="135"/>
    </location>
</feature>
<keyword evidence="7" id="KW-1185">Reference proteome</keyword>
<feature type="transmembrane region" description="Helical" evidence="5">
    <location>
        <begin position="155"/>
        <end position="177"/>
    </location>
</feature>
<dbReference type="PANTHER" id="PTHR30371">
    <property type="entry name" value="SEC-INDEPENDENT PROTEIN TRANSLOCASE PROTEIN TATC"/>
    <property type="match status" value="1"/>
</dbReference>
<reference evidence="6 7" key="1">
    <citation type="submission" date="2017-02" db="EMBL/GenBank/DDBJ databases">
        <title>Draft genome sequence of Moraxella lincolnii CCUG 9405T type strain.</title>
        <authorList>
            <person name="Salva-Serra F."/>
            <person name="Engstrom-Jakobsson H."/>
            <person name="Thorell K."/>
            <person name="Jaen-Luchoro D."/>
            <person name="Gonzales-Siles L."/>
            <person name="Karlsson R."/>
            <person name="Yazdan S."/>
            <person name="Boulund F."/>
            <person name="Johnning A."/>
            <person name="Engstrand L."/>
            <person name="Kristiansson E."/>
            <person name="Moore E."/>
        </authorList>
    </citation>
    <scope>NUCLEOTIDE SEQUENCE [LARGE SCALE GENOMIC DNA]</scope>
    <source>
        <strain evidence="6 7">CCUG 9405</strain>
    </source>
</reference>
<dbReference type="RefSeq" id="WP_240494918.1">
    <property type="nucleotide sequence ID" value="NZ_CP147511.1"/>
</dbReference>
<keyword evidence="5" id="KW-1003">Cell membrane</keyword>
<evidence type="ECO:0000256" key="3">
    <source>
        <dbReference type="ARBA" id="ARBA00022989"/>
    </source>
</evidence>
<feature type="transmembrane region" description="Helical" evidence="5">
    <location>
        <begin position="12"/>
        <end position="29"/>
    </location>
</feature>
<dbReference type="PROSITE" id="PS01218">
    <property type="entry name" value="TATC"/>
    <property type="match status" value="1"/>
</dbReference>
<dbReference type="NCBIfam" id="TIGR00945">
    <property type="entry name" value="tatC"/>
    <property type="match status" value="1"/>
</dbReference>
<feature type="transmembrane region" description="Helical" evidence="5">
    <location>
        <begin position="36"/>
        <end position="56"/>
    </location>
</feature>
<organism evidence="6 7">
    <name type="scientific">Lwoffella lincolnii</name>
    <dbReference type="NCBI Taxonomy" id="90241"/>
    <lineage>
        <taxon>Bacteria</taxon>
        <taxon>Pseudomonadati</taxon>
        <taxon>Pseudomonadota</taxon>
        <taxon>Gammaproteobacteria</taxon>
        <taxon>Moraxellales</taxon>
        <taxon>Moraxellaceae</taxon>
        <taxon>Lwoffella</taxon>
    </lineage>
</organism>
<comment type="similarity">
    <text evidence="5">Belongs to the TatC family.</text>
</comment>
<name>A0A1T0CDI1_9GAMM</name>
<comment type="subunit">
    <text evidence="5">The Tat system comprises two distinct complexes: a TatABC complex, containing multiple copies of TatA, TatB and TatC subunits, and a separate TatA complex, containing only TatA subunits. Substrates initially bind to the TatABC complex, which probably triggers association of the separate TatA complex to form the active translocon.</text>
</comment>
<dbReference type="InterPro" id="IPR002033">
    <property type="entry name" value="TatC"/>
</dbReference>
<dbReference type="Pfam" id="PF00902">
    <property type="entry name" value="TatC"/>
    <property type="match status" value="1"/>
</dbReference>
<dbReference type="PANTHER" id="PTHR30371:SF0">
    <property type="entry name" value="SEC-INDEPENDENT PROTEIN TRANSLOCASE PROTEIN TATC, CHLOROPLASTIC-RELATED"/>
    <property type="match status" value="1"/>
</dbReference>
<comment type="caution">
    <text evidence="6">The sequence shown here is derived from an EMBL/GenBank/DDBJ whole genome shotgun (WGS) entry which is preliminary data.</text>
</comment>
<dbReference type="EMBL" id="MUYT01000008">
    <property type="protein sequence ID" value="OOS20396.1"/>
    <property type="molecule type" value="Genomic_DNA"/>
</dbReference>
<dbReference type="GO" id="GO:0033281">
    <property type="term" value="C:TAT protein transport complex"/>
    <property type="evidence" value="ECO:0007669"/>
    <property type="project" value="UniProtKB-UniRule"/>
</dbReference>
<evidence type="ECO:0000256" key="4">
    <source>
        <dbReference type="ARBA" id="ARBA00023136"/>
    </source>
</evidence>
<dbReference type="AlphaFoldDB" id="A0A1T0CDI1"/>
<keyword evidence="5" id="KW-0653">Protein transport</keyword>
<evidence type="ECO:0000256" key="1">
    <source>
        <dbReference type="ARBA" id="ARBA00004141"/>
    </source>
</evidence>
<dbReference type="GO" id="GO:0009977">
    <property type="term" value="F:proton motive force dependent protein transmembrane transporter activity"/>
    <property type="evidence" value="ECO:0007669"/>
    <property type="project" value="TreeGrafter"/>
</dbReference>
<evidence type="ECO:0000313" key="6">
    <source>
        <dbReference type="EMBL" id="OOS20396.1"/>
    </source>
</evidence>